<reference evidence="3" key="1">
    <citation type="submission" date="2012-01" db="EMBL/GenBank/DDBJ databases">
        <title>Complete sequence of chromosome of Thermobacillus composti KWC4.</title>
        <authorList>
            <person name="Lucas S."/>
            <person name="Han J."/>
            <person name="Lapidus A."/>
            <person name="Cheng J.-F."/>
            <person name="Goodwin L."/>
            <person name="Pitluck S."/>
            <person name="Peters L."/>
            <person name="Ovchinnikova G."/>
            <person name="Teshima H."/>
            <person name="Detter J.C."/>
            <person name="Han C."/>
            <person name="Tapia R."/>
            <person name="Land M."/>
            <person name="Hauser L."/>
            <person name="Kyrpides N."/>
            <person name="Ivanova N."/>
            <person name="Pagani I."/>
            <person name="Anderson I."/>
            <person name="Woyke T."/>
        </authorList>
    </citation>
    <scope>NUCLEOTIDE SEQUENCE [LARGE SCALE GENOMIC DNA]</scope>
    <source>
        <strain evidence="3">DSM 18247 / JCM 13945 / KWC4</strain>
    </source>
</reference>
<dbReference type="KEGG" id="tco:Theco_0892"/>
<name>L0ED48_THECK</name>
<protein>
    <recommendedName>
        <fullName evidence="1">Transposase zinc-ribbon domain-containing protein</fullName>
    </recommendedName>
</protein>
<dbReference type="Proteomes" id="UP000010795">
    <property type="component" value="Chromosome"/>
</dbReference>
<accession>L0ED48</accession>
<evidence type="ECO:0000313" key="2">
    <source>
        <dbReference type="EMBL" id="AGA57085.1"/>
    </source>
</evidence>
<evidence type="ECO:0000313" key="3">
    <source>
        <dbReference type="Proteomes" id="UP000010795"/>
    </source>
</evidence>
<keyword evidence="3" id="KW-1185">Reference proteome</keyword>
<dbReference type="InterPro" id="IPR024442">
    <property type="entry name" value="Transposase_Zn_ribbon"/>
</dbReference>
<evidence type="ECO:0000259" key="1">
    <source>
        <dbReference type="Pfam" id="PF12760"/>
    </source>
</evidence>
<dbReference type="AlphaFoldDB" id="L0ED48"/>
<feature type="domain" description="Transposase zinc-ribbon" evidence="1">
    <location>
        <begin position="17"/>
        <end position="61"/>
    </location>
</feature>
<dbReference type="Pfam" id="PF12760">
    <property type="entry name" value="Zn_ribbon_IS1595"/>
    <property type="match status" value="1"/>
</dbReference>
<dbReference type="HOGENOM" id="CLU_2703621_0_0_9"/>
<sequence>MANAESMSLIEFQKQFGTEEDCAQYLMYKRWKDGFSCPKCNHHEYYYIKTRQLFECQKCHRRNIIDPGAPKRK</sequence>
<dbReference type="eggNOG" id="COG3677">
    <property type="taxonomic scope" value="Bacteria"/>
</dbReference>
<proteinExistence type="predicted"/>
<gene>
    <name evidence="2" type="ordered locus">Theco_0892</name>
</gene>
<dbReference type="OrthoDB" id="2664516at2"/>
<dbReference type="STRING" id="717605.Theco_0892"/>
<dbReference type="EMBL" id="CP003255">
    <property type="protein sequence ID" value="AGA57085.1"/>
    <property type="molecule type" value="Genomic_DNA"/>
</dbReference>
<organism evidence="2 3">
    <name type="scientific">Thermobacillus composti (strain DSM 18247 / JCM 13945 / KWC4)</name>
    <dbReference type="NCBI Taxonomy" id="717605"/>
    <lineage>
        <taxon>Bacteria</taxon>
        <taxon>Bacillati</taxon>
        <taxon>Bacillota</taxon>
        <taxon>Bacilli</taxon>
        <taxon>Bacillales</taxon>
        <taxon>Paenibacillaceae</taxon>
        <taxon>Thermobacillus</taxon>
    </lineage>
</organism>